<protein>
    <submittedName>
        <fullName evidence="10">Iron ABC transporter permease</fullName>
    </submittedName>
</protein>
<feature type="transmembrane region" description="Helical" evidence="9">
    <location>
        <begin position="255"/>
        <end position="275"/>
    </location>
</feature>
<dbReference type="Pfam" id="PF01032">
    <property type="entry name" value="FecCD"/>
    <property type="match status" value="1"/>
</dbReference>
<evidence type="ECO:0000256" key="8">
    <source>
        <dbReference type="SAM" id="MobiDB-lite"/>
    </source>
</evidence>
<feature type="transmembrane region" description="Helical" evidence="9">
    <location>
        <begin position="311"/>
        <end position="332"/>
    </location>
</feature>
<feature type="transmembrane region" description="Helical" evidence="9">
    <location>
        <begin position="180"/>
        <end position="200"/>
    </location>
</feature>
<evidence type="ECO:0000256" key="5">
    <source>
        <dbReference type="ARBA" id="ARBA00022692"/>
    </source>
</evidence>
<feature type="transmembrane region" description="Helical" evidence="9">
    <location>
        <begin position="82"/>
        <end position="99"/>
    </location>
</feature>
<keyword evidence="7 9" id="KW-0472">Membrane</keyword>
<evidence type="ECO:0000313" key="10">
    <source>
        <dbReference type="EMBL" id="WRP14390.1"/>
    </source>
</evidence>
<feature type="region of interest" description="Disordered" evidence="8">
    <location>
        <begin position="1"/>
        <end position="21"/>
    </location>
</feature>
<evidence type="ECO:0000256" key="2">
    <source>
        <dbReference type="ARBA" id="ARBA00007935"/>
    </source>
</evidence>
<reference evidence="11" key="1">
    <citation type="submission" date="2023-12" db="EMBL/GenBank/DDBJ databases">
        <title>Novel isolates from deep terrestrial aquifers shed light on the physiology and ecology of the class Limnochordia.</title>
        <authorList>
            <person name="Karnachuk O.V."/>
            <person name="Lukina A.P."/>
            <person name="Avakyan M.R."/>
            <person name="Kadnikov V."/>
            <person name="Begmatov S."/>
            <person name="Beletsky A.V."/>
            <person name="Mardanov A.V."/>
            <person name="Ravin N.V."/>
        </authorList>
    </citation>
    <scope>NUCLEOTIDE SEQUENCE [LARGE SCALE GENOMIC DNA]</scope>
    <source>
        <strain evidence="11">LN</strain>
    </source>
</reference>
<dbReference type="InterPro" id="IPR000522">
    <property type="entry name" value="ABC_transptr_permease_BtuC"/>
</dbReference>
<feature type="transmembrane region" description="Helical" evidence="9">
    <location>
        <begin position="220"/>
        <end position="243"/>
    </location>
</feature>
<keyword evidence="5 9" id="KW-0812">Transmembrane</keyword>
<dbReference type="Gene3D" id="1.10.3470.10">
    <property type="entry name" value="ABC transporter involved in vitamin B12 uptake, BtuC"/>
    <property type="match status" value="1"/>
</dbReference>
<dbReference type="PANTHER" id="PTHR30472">
    <property type="entry name" value="FERRIC ENTEROBACTIN TRANSPORT SYSTEM PERMEASE PROTEIN"/>
    <property type="match status" value="1"/>
</dbReference>
<feature type="transmembrane region" description="Helical" evidence="9">
    <location>
        <begin position="145"/>
        <end position="168"/>
    </location>
</feature>
<evidence type="ECO:0000256" key="3">
    <source>
        <dbReference type="ARBA" id="ARBA00022448"/>
    </source>
</evidence>
<feature type="transmembrane region" description="Helical" evidence="9">
    <location>
        <begin position="338"/>
        <end position="356"/>
    </location>
</feature>
<keyword evidence="3" id="KW-0813">Transport</keyword>
<evidence type="ECO:0000256" key="7">
    <source>
        <dbReference type="ARBA" id="ARBA00023136"/>
    </source>
</evidence>
<feature type="compositionally biased region" description="Pro residues" evidence="8">
    <location>
        <begin position="1"/>
        <end position="12"/>
    </location>
</feature>
<keyword evidence="11" id="KW-1185">Reference proteome</keyword>
<feature type="transmembrane region" description="Helical" evidence="9">
    <location>
        <begin position="281"/>
        <end position="299"/>
    </location>
</feature>
<organism evidence="10 11">
    <name type="scientific">Geochorda subterranea</name>
    <dbReference type="NCBI Taxonomy" id="3109564"/>
    <lineage>
        <taxon>Bacteria</taxon>
        <taxon>Bacillati</taxon>
        <taxon>Bacillota</taxon>
        <taxon>Limnochordia</taxon>
        <taxon>Limnochordales</taxon>
        <taxon>Geochordaceae</taxon>
        <taxon>Geochorda</taxon>
    </lineage>
</organism>
<feature type="transmembrane region" description="Helical" evidence="9">
    <location>
        <begin position="25"/>
        <end position="45"/>
    </location>
</feature>
<sequence length="365" mass="36771">MTPPLGPRPSPEGPDTRAPAPRRPLPWAAMVVSLTMVSAVALWWGSVPVGWRDVLDAMLRGVTGRPLQGAAAIVWQLRLPRVLVGLVAGAALGISGAALQGIFRNPLADPYLTGVASGALFGAAVAMAAGQALPQAFTGLAEAGATGYLVPAAAFAGGLGAVLAAVVLARTAGGRRTTDLVLAGVVVGSVLTAATTYLMMRDADRVRAVFSWSLGNLGTVGWPQLRLALPGAALGSALLLVAGRPLNAIQMGEDVAASLGLPVGPLKTGVIAAASLATASVVAQVGIIGFVGLVVPHILRRLLGGDYRALLPASAVGGALLLVAADLGARVAVRPAELPVGVVTTLLGGPFFLYLLKRGDRHAEP</sequence>
<name>A0ABZ1BPE7_9FIRM</name>
<comment type="similarity">
    <text evidence="2">Belongs to the binding-protein-dependent transport system permease family. FecCD subfamily.</text>
</comment>
<dbReference type="CDD" id="cd06550">
    <property type="entry name" value="TM_ABC_iron-siderophores_like"/>
    <property type="match status" value="1"/>
</dbReference>
<dbReference type="InterPro" id="IPR037294">
    <property type="entry name" value="ABC_BtuC-like"/>
</dbReference>
<keyword evidence="6 9" id="KW-1133">Transmembrane helix</keyword>
<dbReference type="EMBL" id="CP141614">
    <property type="protein sequence ID" value="WRP14390.1"/>
    <property type="molecule type" value="Genomic_DNA"/>
</dbReference>
<evidence type="ECO:0000313" key="11">
    <source>
        <dbReference type="Proteomes" id="UP001333102"/>
    </source>
</evidence>
<dbReference type="SUPFAM" id="SSF81345">
    <property type="entry name" value="ABC transporter involved in vitamin B12 uptake, BtuC"/>
    <property type="match status" value="1"/>
</dbReference>
<gene>
    <name evidence="10" type="ORF">VLY81_13360</name>
</gene>
<evidence type="ECO:0000256" key="6">
    <source>
        <dbReference type="ARBA" id="ARBA00022989"/>
    </source>
</evidence>
<evidence type="ECO:0000256" key="4">
    <source>
        <dbReference type="ARBA" id="ARBA00022475"/>
    </source>
</evidence>
<accession>A0ABZ1BPE7</accession>
<comment type="subcellular location">
    <subcellularLocation>
        <location evidence="1">Cell membrane</location>
        <topology evidence="1">Multi-pass membrane protein</topology>
    </subcellularLocation>
</comment>
<evidence type="ECO:0000256" key="9">
    <source>
        <dbReference type="SAM" id="Phobius"/>
    </source>
</evidence>
<dbReference type="Proteomes" id="UP001333102">
    <property type="component" value="Chromosome"/>
</dbReference>
<proteinExistence type="inferred from homology"/>
<dbReference type="PANTHER" id="PTHR30472:SF25">
    <property type="entry name" value="ABC TRANSPORTER PERMEASE PROTEIN MJ0876-RELATED"/>
    <property type="match status" value="1"/>
</dbReference>
<keyword evidence="4" id="KW-1003">Cell membrane</keyword>
<evidence type="ECO:0000256" key="1">
    <source>
        <dbReference type="ARBA" id="ARBA00004651"/>
    </source>
</evidence>
<feature type="transmembrane region" description="Helical" evidence="9">
    <location>
        <begin position="111"/>
        <end position="133"/>
    </location>
</feature>